<feature type="signal peptide" evidence="1">
    <location>
        <begin position="1"/>
        <end position="26"/>
    </location>
</feature>
<dbReference type="PANTHER" id="PTHR39335">
    <property type="entry name" value="BLL4220 PROTEIN"/>
    <property type="match status" value="1"/>
</dbReference>
<comment type="caution">
    <text evidence="2">The sequence shown here is derived from an EMBL/GenBank/DDBJ whole genome shotgun (WGS) entry which is preliminary data.</text>
</comment>
<name>A0A7X0SHR8_9BACL</name>
<dbReference type="GO" id="GO:0043448">
    <property type="term" value="P:alkane catabolic process"/>
    <property type="evidence" value="ECO:0007669"/>
    <property type="project" value="TreeGrafter"/>
</dbReference>
<evidence type="ECO:0008006" key="4">
    <source>
        <dbReference type="Google" id="ProtNLM"/>
    </source>
</evidence>
<dbReference type="EMBL" id="JACJVO010000005">
    <property type="protein sequence ID" value="MBB6730189.1"/>
    <property type="molecule type" value="Genomic_DNA"/>
</dbReference>
<gene>
    <name evidence="2" type="ORF">H7C18_04690</name>
</gene>
<organism evidence="2 3">
    <name type="scientific">Cohnella zeiphila</name>
    <dbReference type="NCBI Taxonomy" id="2761120"/>
    <lineage>
        <taxon>Bacteria</taxon>
        <taxon>Bacillati</taxon>
        <taxon>Bacillota</taxon>
        <taxon>Bacilli</taxon>
        <taxon>Bacillales</taxon>
        <taxon>Paenibacillaceae</taxon>
        <taxon>Cohnella</taxon>
    </lineage>
</organism>
<reference evidence="2 3" key="1">
    <citation type="submission" date="2020-08" db="EMBL/GenBank/DDBJ databases">
        <title>Cohnella phylogeny.</title>
        <authorList>
            <person name="Dunlap C."/>
        </authorList>
    </citation>
    <scope>NUCLEOTIDE SEQUENCE [LARGE SCALE GENOMIC DNA]</scope>
    <source>
        <strain evidence="2 3">CBP 2801</strain>
    </source>
</reference>
<dbReference type="Proteomes" id="UP000564644">
    <property type="component" value="Unassembled WGS sequence"/>
</dbReference>
<keyword evidence="3" id="KW-1185">Reference proteome</keyword>
<dbReference type="InterPro" id="IPR005297">
    <property type="entry name" value="Lipoprotein_repeat"/>
</dbReference>
<proteinExistence type="predicted"/>
<dbReference type="Pfam" id="PF03640">
    <property type="entry name" value="Lipoprotein_15"/>
    <property type="match status" value="4"/>
</dbReference>
<keyword evidence="1" id="KW-0732">Signal</keyword>
<evidence type="ECO:0000313" key="2">
    <source>
        <dbReference type="EMBL" id="MBB6730189.1"/>
    </source>
</evidence>
<dbReference type="RefSeq" id="WP_185127855.1">
    <property type="nucleotide sequence ID" value="NZ_JACJVO010000005.1"/>
</dbReference>
<protein>
    <recommendedName>
        <fullName evidence="4">Lipoprotein</fullName>
    </recommendedName>
</protein>
<accession>A0A7X0SHR8</accession>
<sequence length="459" mass="48698">MRKRGKIFGGLLAAVMLTMAPLGAYAADTGTGAAAAKQVDPISALTPDRIVQDLGVLKGDGDGVTDAYLAQRTTRLQAAILYLRLIGKEVEALAYSGTEGFADSMEAGTANRPVLAYLKAHPELGWNGTTAGRFEPNAPVTSQQMYKVLLEALGYSSGQDFAFKDTLAFAATKGLWQEADAASFANRNLAGALVEALQAMPKGGDATLGRKLADAGAIPGDKAAELEGSRVNAGKADDGTVYLTDGEGRALYLYTKDMATLDSCQEDCLANWPVFSADKLILSDGLNAADFGVHVRPDGTKQVTYQGWPLYYFIKDKAGDRFGEGIGGVWFLIKQPFYSAAIGTDDKLGNYLTDSQGRTLYYYDMDPSGTSVCEGTCLANWPAFHADSGAVPVGLNPDDFGEITRADGTKQTTFKGYPLYYFVKDGARGNLNGQGVGDVWFVVDPAKFDGTTAGKAQKG</sequence>
<dbReference type="AlphaFoldDB" id="A0A7X0SHR8"/>
<evidence type="ECO:0000313" key="3">
    <source>
        <dbReference type="Proteomes" id="UP000564644"/>
    </source>
</evidence>
<evidence type="ECO:0000256" key="1">
    <source>
        <dbReference type="SAM" id="SignalP"/>
    </source>
</evidence>
<feature type="chain" id="PRO_5031245374" description="Lipoprotein" evidence="1">
    <location>
        <begin position="27"/>
        <end position="459"/>
    </location>
</feature>
<dbReference type="PANTHER" id="PTHR39335:SF1">
    <property type="entry name" value="BLL4220 PROTEIN"/>
    <property type="match status" value="1"/>
</dbReference>